<dbReference type="Proteomes" id="UP000810207">
    <property type="component" value="Unassembled WGS sequence"/>
</dbReference>
<sequence>MAILSTGPIENNPVSGVRPTQQLTIKMDNRDLINSADVLIQGYYLDGARNLYVNELINVNPNEVITKNYDGNFNAFEFVFTTSGLAEDQMGISVWGKNVEGQLVIPHRIVSSELLGANEVTGPPGTTGATGSTGAIGPTGAKGVTGVTGPTGATGVTGATGAPGTIEPNATIVGVGPNVSSQFNELRTNEKTPIIELTSVYGLSNLRDIVLTLGDATVGSNNTEFQLTTTISGSDIAILQSSERGRYESGLAGEIGIGARLPAPPTGTQVVRWGAFDDQNGLFFGQSVVNGIFVAIRRASVDTIIPQTSWNVDKLDGTGPSGATLSLPKGNIFQIVFTWYGYGVIEFRVVIPDPATLAQEVIIVHRFSPNGQTSLADPNLPLRAEIFNNGTESELNLFVGGRQYSILGKYNPIFRVTSERRTVTATGSLTPILSFQRKTSFPPGSGRANSVSVKLESIDLITTDDIYYQIILGGTINGGFVSFPTATTNIPTSETALLINNTLTTISDGQVLLQGLVAGVEGSARISAASSSSLLEFQLPDTEIVTLAVANLSGGTNPVTATFSLTEEW</sequence>
<proteinExistence type="predicted"/>
<dbReference type="RefSeq" id="WP_211083706.1">
    <property type="nucleotide sequence ID" value="NZ_CBCSLC010000071.1"/>
</dbReference>
<protein>
    <recommendedName>
        <fullName evidence="4">Collagen-like protein</fullName>
    </recommendedName>
</protein>
<dbReference type="InterPro" id="IPR008160">
    <property type="entry name" value="Collagen"/>
</dbReference>
<name>A0ABS4RWK4_PAEXY</name>
<accession>A0ABS4RWK4</accession>
<keyword evidence="3" id="KW-1185">Reference proteome</keyword>
<reference evidence="2 3" key="1">
    <citation type="submission" date="2021-03" db="EMBL/GenBank/DDBJ databases">
        <title>Genomic Encyclopedia of Type Strains, Phase IV (KMG-IV): sequencing the most valuable type-strain genomes for metagenomic binning, comparative biology and taxonomic classification.</title>
        <authorList>
            <person name="Goeker M."/>
        </authorList>
    </citation>
    <scope>NUCLEOTIDE SEQUENCE [LARGE SCALE GENOMIC DNA]</scope>
    <source>
        <strain evidence="2 3">DSM 21292</strain>
    </source>
</reference>
<comment type="caution">
    <text evidence="2">The sequence shown here is derived from an EMBL/GenBank/DDBJ whole genome shotgun (WGS) entry which is preliminary data.</text>
</comment>
<evidence type="ECO:0008006" key="4">
    <source>
        <dbReference type="Google" id="ProtNLM"/>
    </source>
</evidence>
<gene>
    <name evidence="2" type="ORF">J2Z28_003933</name>
</gene>
<feature type="region of interest" description="Disordered" evidence="1">
    <location>
        <begin position="117"/>
        <end position="138"/>
    </location>
</feature>
<dbReference type="EMBL" id="JAGIKV010000014">
    <property type="protein sequence ID" value="MBP2247282.1"/>
    <property type="molecule type" value="Genomic_DNA"/>
</dbReference>
<organism evidence="2 3">
    <name type="scientific">Paenibacillus xylanexedens</name>
    <dbReference type="NCBI Taxonomy" id="528191"/>
    <lineage>
        <taxon>Bacteria</taxon>
        <taxon>Bacillati</taxon>
        <taxon>Bacillota</taxon>
        <taxon>Bacilli</taxon>
        <taxon>Bacillales</taxon>
        <taxon>Paenibacillaceae</taxon>
        <taxon>Paenibacillus</taxon>
    </lineage>
</organism>
<evidence type="ECO:0000313" key="3">
    <source>
        <dbReference type="Proteomes" id="UP000810207"/>
    </source>
</evidence>
<evidence type="ECO:0000313" key="2">
    <source>
        <dbReference type="EMBL" id="MBP2247282.1"/>
    </source>
</evidence>
<dbReference type="Pfam" id="PF01391">
    <property type="entry name" value="Collagen"/>
    <property type="match status" value="1"/>
</dbReference>
<evidence type="ECO:0000256" key="1">
    <source>
        <dbReference type="SAM" id="MobiDB-lite"/>
    </source>
</evidence>
<feature type="compositionally biased region" description="Low complexity" evidence="1">
    <location>
        <begin position="121"/>
        <end position="138"/>
    </location>
</feature>